<feature type="transmembrane region" description="Helical" evidence="1">
    <location>
        <begin position="6"/>
        <end position="28"/>
    </location>
</feature>
<evidence type="ECO:0000256" key="1">
    <source>
        <dbReference type="SAM" id="Phobius"/>
    </source>
</evidence>
<accession>A0A3G6K259</accession>
<gene>
    <name evidence="2" type="ORF">DQL93_00225</name>
</gene>
<organism evidence="2">
    <name type="scientific">Lactobacillus delbrueckii subsp. lactis</name>
    <dbReference type="NCBI Taxonomy" id="29397"/>
    <lineage>
        <taxon>Bacteria</taxon>
        <taxon>Bacillati</taxon>
        <taxon>Bacillota</taxon>
        <taxon>Bacilli</taxon>
        <taxon>Lactobacillales</taxon>
        <taxon>Lactobacillaceae</taxon>
        <taxon>Lactobacillus</taxon>
    </lineage>
</organism>
<keyword evidence="1" id="KW-1133">Transmembrane helix</keyword>
<keyword evidence="1" id="KW-0472">Membrane</keyword>
<sequence length="59" mass="6936">MRLSDATFYILLACLILVNKFLIFSFSCLRRIPSSPRQQILVYSLFLKGQVSLFIRFTF</sequence>
<dbReference type="EMBL" id="CP031023">
    <property type="protein sequence ID" value="AZA15279.1"/>
    <property type="molecule type" value="Genomic_DNA"/>
</dbReference>
<keyword evidence="1" id="KW-0812">Transmembrane</keyword>
<evidence type="ECO:0000313" key="2">
    <source>
        <dbReference type="EMBL" id="AZA15279.1"/>
    </source>
</evidence>
<protein>
    <submittedName>
        <fullName evidence="2">Uncharacterized protein</fullName>
    </submittedName>
</protein>
<name>A0A3G6K259_LACDL</name>
<reference evidence="2" key="1">
    <citation type="submission" date="2018-07" db="EMBL/GenBank/DDBJ databases">
        <authorList>
            <person name="Somerville V."/>
        </authorList>
    </citation>
    <scope>NUCLEOTIDE SEQUENCE</scope>
    <source>
        <strain evidence="2">NWC_2_2</strain>
    </source>
</reference>
<proteinExistence type="predicted"/>
<dbReference type="AlphaFoldDB" id="A0A3G6K259"/>